<dbReference type="Pfam" id="PF00069">
    <property type="entry name" value="Pkinase"/>
    <property type="match status" value="1"/>
</dbReference>
<evidence type="ECO:0000256" key="4">
    <source>
        <dbReference type="PROSITE-ProRule" id="PRU10141"/>
    </source>
</evidence>
<evidence type="ECO:0000259" key="7">
    <source>
        <dbReference type="PROSITE" id="PS50011"/>
    </source>
</evidence>
<dbReference type="EMBL" id="WHUW01000024">
    <property type="protein sequence ID" value="KAF8435826.1"/>
    <property type="molecule type" value="Genomic_DNA"/>
</dbReference>
<dbReference type="PROSITE" id="PS00107">
    <property type="entry name" value="PROTEIN_KINASE_ATP"/>
    <property type="match status" value="1"/>
</dbReference>
<keyword evidence="8" id="KW-0808">Transferase</keyword>
<proteinExistence type="inferred from homology"/>
<dbReference type="InterPro" id="IPR000719">
    <property type="entry name" value="Prot_kinase_dom"/>
</dbReference>
<keyword evidence="5" id="KW-0723">Serine/threonine-protein kinase</keyword>
<evidence type="ECO:0000256" key="5">
    <source>
        <dbReference type="RuleBase" id="RU000304"/>
    </source>
</evidence>
<organism evidence="8 9">
    <name type="scientific">Boletus edulis BED1</name>
    <dbReference type="NCBI Taxonomy" id="1328754"/>
    <lineage>
        <taxon>Eukaryota</taxon>
        <taxon>Fungi</taxon>
        <taxon>Dikarya</taxon>
        <taxon>Basidiomycota</taxon>
        <taxon>Agaricomycotina</taxon>
        <taxon>Agaricomycetes</taxon>
        <taxon>Agaricomycetidae</taxon>
        <taxon>Boletales</taxon>
        <taxon>Boletineae</taxon>
        <taxon>Boletaceae</taxon>
        <taxon>Boletoideae</taxon>
        <taxon>Boletus</taxon>
    </lineage>
</organism>
<dbReference type="InterPro" id="IPR008271">
    <property type="entry name" value="Ser/Thr_kinase_AS"/>
</dbReference>
<dbReference type="PROSITE" id="PS50011">
    <property type="entry name" value="PROTEIN_KINASE_DOM"/>
    <property type="match status" value="1"/>
</dbReference>
<keyword evidence="3 4" id="KW-0067">ATP-binding</keyword>
<dbReference type="SUPFAM" id="SSF56112">
    <property type="entry name" value="Protein kinase-like (PK-like)"/>
    <property type="match status" value="1"/>
</dbReference>
<feature type="binding site" evidence="4">
    <location>
        <position position="39"/>
    </location>
    <ligand>
        <name>ATP</name>
        <dbReference type="ChEBI" id="CHEBI:30616"/>
    </ligand>
</feature>
<dbReference type="PANTHER" id="PTHR11909">
    <property type="entry name" value="CASEIN KINASE-RELATED"/>
    <property type="match status" value="1"/>
</dbReference>
<reference evidence="8" key="1">
    <citation type="submission" date="2019-10" db="EMBL/GenBank/DDBJ databases">
        <authorList>
            <consortium name="DOE Joint Genome Institute"/>
            <person name="Kuo A."/>
            <person name="Miyauchi S."/>
            <person name="Kiss E."/>
            <person name="Drula E."/>
            <person name="Kohler A."/>
            <person name="Sanchez-Garcia M."/>
            <person name="Andreopoulos B."/>
            <person name="Barry K.W."/>
            <person name="Bonito G."/>
            <person name="Buee M."/>
            <person name="Carver A."/>
            <person name="Chen C."/>
            <person name="Cichocki N."/>
            <person name="Clum A."/>
            <person name="Culley D."/>
            <person name="Crous P.W."/>
            <person name="Fauchery L."/>
            <person name="Girlanda M."/>
            <person name="Hayes R."/>
            <person name="Keri Z."/>
            <person name="LaButti K."/>
            <person name="Lipzen A."/>
            <person name="Lombard V."/>
            <person name="Magnuson J."/>
            <person name="Maillard F."/>
            <person name="Morin E."/>
            <person name="Murat C."/>
            <person name="Nolan M."/>
            <person name="Ohm R."/>
            <person name="Pangilinan J."/>
            <person name="Pereira M."/>
            <person name="Perotto S."/>
            <person name="Peter M."/>
            <person name="Riley R."/>
            <person name="Sitrit Y."/>
            <person name="Stielow B."/>
            <person name="Szollosi G."/>
            <person name="Zifcakova L."/>
            <person name="Stursova M."/>
            <person name="Spatafora J.W."/>
            <person name="Tedersoo L."/>
            <person name="Vaario L.-M."/>
            <person name="Yamada A."/>
            <person name="Yan M."/>
            <person name="Wang P."/>
            <person name="Xu J."/>
            <person name="Bruns T."/>
            <person name="Baldrian P."/>
            <person name="Vilgalys R."/>
            <person name="Henrissat B."/>
            <person name="Grigoriev I.V."/>
            <person name="Hibbett D."/>
            <person name="Nagy L.G."/>
            <person name="Martin F.M."/>
        </authorList>
    </citation>
    <scope>NUCLEOTIDE SEQUENCE</scope>
    <source>
        <strain evidence="8">BED1</strain>
    </source>
</reference>
<evidence type="ECO:0000256" key="3">
    <source>
        <dbReference type="ARBA" id="ARBA00022840"/>
    </source>
</evidence>
<comment type="caution">
    <text evidence="8">The sequence shown here is derived from an EMBL/GenBank/DDBJ whole genome shotgun (WGS) entry which is preliminary data.</text>
</comment>
<evidence type="ECO:0000256" key="6">
    <source>
        <dbReference type="SAM" id="MobiDB-lite"/>
    </source>
</evidence>
<sequence length="378" mass="42215">METLKYKLAPYGKAMLGTGAYSIVYRATEGGSGRPVALKKSRVSRTVHRPILRHEARILQHLRSHPAIPTVYGYGQLEHFEYLAMEPLGPSVAEQQKDGAAVMVKTVIQLLDQSLGALQHIHSLGIVHRDIKPENILCTLDDPAMVKLIDFGISKPFSSHRQSKYDPLKDRRHIIGSLYWTSLNSHNGEDLAPRDDLESLALVALFLLRGNLPWKPRPHLESRLRSQEVTRILKSACSGPALSAGFPNVFGELLTYSRSLTYDQLPDYDVLRASFADLANELGYSNEGPLDWTPCYPHATTLALEEPKVSIPDEDEDGDGDKDESGDCDDDLGEDSYFGWDIDIWDRQGERDKDLTLPAEQEAELDEITPVIGEVEEN</sequence>
<dbReference type="Proteomes" id="UP001194468">
    <property type="component" value="Unassembled WGS sequence"/>
</dbReference>
<evidence type="ECO:0000256" key="2">
    <source>
        <dbReference type="ARBA" id="ARBA00022741"/>
    </source>
</evidence>
<dbReference type="InterPro" id="IPR011009">
    <property type="entry name" value="Kinase-like_dom_sf"/>
</dbReference>
<evidence type="ECO:0000256" key="1">
    <source>
        <dbReference type="ARBA" id="ARBA00012513"/>
    </source>
</evidence>
<dbReference type="GO" id="GO:0004674">
    <property type="term" value="F:protein serine/threonine kinase activity"/>
    <property type="evidence" value="ECO:0007669"/>
    <property type="project" value="UniProtKB-KW"/>
</dbReference>
<gene>
    <name evidence="8" type="ORF">L210DRAFT_3484287</name>
</gene>
<reference evidence="8" key="2">
    <citation type="journal article" date="2020" name="Nat. Commun.">
        <title>Large-scale genome sequencing of mycorrhizal fungi provides insights into the early evolution of symbiotic traits.</title>
        <authorList>
            <person name="Miyauchi S."/>
            <person name="Kiss E."/>
            <person name="Kuo A."/>
            <person name="Drula E."/>
            <person name="Kohler A."/>
            <person name="Sanchez-Garcia M."/>
            <person name="Morin E."/>
            <person name="Andreopoulos B."/>
            <person name="Barry K.W."/>
            <person name="Bonito G."/>
            <person name="Buee M."/>
            <person name="Carver A."/>
            <person name="Chen C."/>
            <person name="Cichocki N."/>
            <person name="Clum A."/>
            <person name="Culley D."/>
            <person name="Crous P.W."/>
            <person name="Fauchery L."/>
            <person name="Girlanda M."/>
            <person name="Hayes R.D."/>
            <person name="Keri Z."/>
            <person name="LaButti K."/>
            <person name="Lipzen A."/>
            <person name="Lombard V."/>
            <person name="Magnuson J."/>
            <person name="Maillard F."/>
            <person name="Murat C."/>
            <person name="Nolan M."/>
            <person name="Ohm R.A."/>
            <person name="Pangilinan J."/>
            <person name="Pereira M.F."/>
            <person name="Perotto S."/>
            <person name="Peter M."/>
            <person name="Pfister S."/>
            <person name="Riley R."/>
            <person name="Sitrit Y."/>
            <person name="Stielow J.B."/>
            <person name="Szollosi G."/>
            <person name="Zifcakova L."/>
            <person name="Stursova M."/>
            <person name="Spatafora J.W."/>
            <person name="Tedersoo L."/>
            <person name="Vaario L.M."/>
            <person name="Yamada A."/>
            <person name="Yan M."/>
            <person name="Wang P."/>
            <person name="Xu J."/>
            <person name="Bruns T."/>
            <person name="Baldrian P."/>
            <person name="Vilgalys R."/>
            <person name="Dunand C."/>
            <person name="Henrissat B."/>
            <person name="Grigoriev I.V."/>
            <person name="Hibbett D."/>
            <person name="Nagy L.G."/>
            <person name="Martin F.M."/>
        </authorList>
    </citation>
    <scope>NUCLEOTIDE SEQUENCE</scope>
    <source>
        <strain evidence="8">BED1</strain>
    </source>
</reference>
<dbReference type="AlphaFoldDB" id="A0AAD4BPN1"/>
<dbReference type="SMART" id="SM00220">
    <property type="entry name" value="S_TKc"/>
    <property type="match status" value="1"/>
</dbReference>
<protein>
    <recommendedName>
        <fullName evidence="1">non-specific serine/threonine protein kinase</fullName>
        <ecNumber evidence="1">2.7.11.1</ecNumber>
    </recommendedName>
</protein>
<evidence type="ECO:0000313" key="9">
    <source>
        <dbReference type="Proteomes" id="UP001194468"/>
    </source>
</evidence>
<dbReference type="Gene3D" id="1.10.510.10">
    <property type="entry name" value="Transferase(Phosphotransferase) domain 1"/>
    <property type="match status" value="1"/>
</dbReference>
<feature type="domain" description="Protein kinase" evidence="7">
    <location>
        <begin position="10"/>
        <end position="284"/>
    </location>
</feature>
<name>A0AAD4BPN1_BOLED</name>
<evidence type="ECO:0000313" key="8">
    <source>
        <dbReference type="EMBL" id="KAF8435826.1"/>
    </source>
</evidence>
<feature type="compositionally biased region" description="Acidic residues" evidence="6">
    <location>
        <begin position="312"/>
        <end position="334"/>
    </location>
</feature>
<keyword evidence="2 4" id="KW-0547">Nucleotide-binding</keyword>
<dbReference type="InterPro" id="IPR017441">
    <property type="entry name" value="Protein_kinase_ATP_BS"/>
</dbReference>
<keyword evidence="8" id="KW-0418">Kinase</keyword>
<dbReference type="PROSITE" id="PS00108">
    <property type="entry name" value="PROTEIN_KINASE_ST"/>
    <property type="match status" value="1"/>
</dbReference>
<accession>A0AAD4BPN1</accession>
<comment type="similarity">
    <text evidence="5">Belongs to the protein kinase superfamily.</text>
</comment>
<dbReference type="InterPro" id="IPR050235">
    <property type="entry name" value="CK1_Ser-Thr_kinase"/>
</dbReference>
<dbReference type="GO" id="GO:0005524">
    <property type="term" value="F:ATP binding"/>
    <property type="evidence" value="ECO:0007669"/>
    <property type="project" value="UniProtKB-UniRule"/>
</dbReference>
<keyword evidence="9" id="KW-1185">Reference proteome</keyword>
<dbReference type="EC" id="2.7.11.1" evidence="1"/>
<feature type="region of interest" description="Disordered" evidence="6">
    <location>
        <begin position="306"/>
        <end position="335"/>
    </location>
</feature>